<dbReference type="Proteomes" id="UP000323012">
    <property type="component" value="Unassembled WGS sequence"/>
</dbReference>
<sequence>MENLREFYDYFMVLNGQFVGYSQISHCTSEFDVTNYLQLDENILDIIVLKWCDGSYLEEQDKFRMSGIFRDVYLL</sequence>
<organism evidence="9 12">
    <name type="scientific">Aggregatibacter actinomycetemcomitans</name>
    <name type="common">Actinobacillus actinomycetemcomitans</name>
    <name type="synonym">Haemophilus actinomycetemcomitans</name>
    <dbReference type="NCBI Taxonomy" id="714"/>
    <lineage>
        <taxon>Bacteria</taxon>
        <taxon>Pseudomonadati</taxon>
        <taxon>Pseudomonadota</taxon>
        <taxon>Gammaproteobacteria</taxon>
        <taxon>Pasteurellales</taxon>
        <taxon>Pasteurellaceae</taxon>
        <taxon>Aggregatibacter</taxon>
    </lineage>
</organism>
<dbReference type="Proteomes" id="UP000072236">
    <property type="component" value="Chromosome"/>
</dbReference>
<evidence type="ECO:0000313" key="8">
    <source>
        <dbReference type="EMBL" id="PHO21498.1"/>
    </source>
</evidence>
<dbReference type="GO" id="GO:0009341">
    <property type="term" value="C:beta-galactosidase complex"/>
    <property type="evidence" value="ECO:0007669"/>
    <property type="project" value="TreeGrafter"/>
</dbReference>
<evidence type="ECO:0000259" key="6">
    <source>
        <dbReference type="Pfam" id="PF02837"/>
    </source>
</evidence>
<dbReference type="EMBL" id="PCGW01000002">
    <property type="protein sequence ID" value="PHO21498.1"/>
    <property type="molecule type" value="Genomic_DNA"/>
</dbReference>
<dbReference type="RefSeq" id="WP_005550467.1">
    <property type="nucleotide sequence ID" value="NZ_CP012959.1"/>
</dbReference>
<reference evidence="8 11" key="2">
    <citation type="submission" date="2017-10" db="EMBL/GenBank/DDBJ databases">
        <title>Draft genome sequences of Aggregatibacter actinomycetemcomitans strains 310a and 310b.</title>
        <authorList>
            <person name="May A.C."/>
            <person name="Ohta H."/>
            <person name="Maeda H."/>
            <person name="Kokeguchi S."/>
            <person name="Cugini C."/>
        </authorList>
    </citation>
    <scope>NUCLEOTIDE SEQUENCE [LARGE SCALE GENOMIC DNA]</scope>
    <source>
        <strain evidence="8 11">310b</strain>
    </source>
</reference>
<evidence type="ECO:0000256" key="1">
    <source>
        <dbReference type="ARBA" id="ARBA00001412"/>
    </source>
</evidence>
<dbReference type="OrthoDB" id="9758603at2"/>
<evidence type="ECO:0000313" key="9">
    <source>
        <dbReference type="EMBL" id="TYA40065.1"/>
    </source>
</evidence>
<keyword evidence="4" id="KW-0378">Hydrolase</keyword>
<evidence type="ECO:0000313" key="12">
    <source>
        <dbReference type="Proteomes" id="UP000323012"/>
    </source>
</evidence>
<dbReference type="Proteomes" id="UP000226080">
    <property type="component" value="Unassembled WGS sequence"/>
</dbReference>
<dbReference type="EC" id="3.2.1.23" evidence="3"/>
<dbReference type="GO" id="GO:0004565">
    <property type="term" value="F:beta-galactosidase activity"/>
    <property type="evidence" value="ECO:0007669"/>
    <property type="project" value="UniProtKB-EC"/>
</dbReference>
<gene>
    <name evidence="7" type="ORF">ACT75_02370</name>
    <name evidence="8" type="ORF">CQR80_01895</name>
    <name evidence="9" type="ORF">FXB79_00765</name>
</gene>
<comment type="similarity">
    <text evidence="2">Belongs to the glycosyl hydrolase 2 family.</text>
</comment>
<evidence type="ECO:0000256" key="2">
    <source>
        <dbReference type="ARBA" id="ARBA00007401"/>
    </source>
</evidence>
<keyword evidence="11" id="KW-1185">Reference proteome</keyword>
<dbReference type="SMR" id="A0A142FYG4"/>
<dbReference type="EMBL" id="CP012959">
    <property type="protein sequence ID" value="AMQ93444.1"/>
    <property type="molecule type" value="Genomic_DNA"/>
</dbReference>
<dbReference type="Pfam" id="PF02837">
    <property type="entry name" value="Glyco_hydro_2_N"/>
    <property type="match status" value="1"/>
</dbReference>
<evidence type="ECO:0000256" key="3">
    <source>
        <dbReference type="ARBA" id="ARBA00012756"/>
    </source>
</evidence>
<proteinExistence type="inferred from homology"/>
<dbReference type="SUPFAM" id="SSF49785">
    <property type="entry name" value="Galactose-binding domain-like"/>
    <property type="match status" value="1"/>
</dbReference>
<dbReference type="PANTHER" id="PTHR46323:SF2">
    <property type="entry name" value="BETA-GALACTOSIDASE"/>
    <property type="match status" value="1"/>
</dbReference>
<evidence type="ECO:0000256" key="4">
    <source>
        <dbReference type="ARBA" id="ARBA00022801"/>
    </source>
</evidence>
<dbReference type="AlphaFoldDB" id="A0A142FYG4"/>
<evidence type="ECO:0000313" key="11">
    <source>
        <dbReference type="Proteomes" id="UP000226080"/>
    </source>
</evidence>
<dbReference type="Gene3D" id="2.60.120.260">
    <property type="entry name" value="Galactose-binding domain-like"/>
    <property type="match status" value="1"/>
</dbReference>
<dbReference type="EMBL" id="VSED01000001">
    <property type="protein sequence ID" value="TYA40065.1"/>
    <property type="molecule type" value="Genomic_DNA"/>
</dbReference>
<evidence type="ECO:0000256" key="5">
    <source>
        <dbReference type="ARBA" id="ARBA00023295"/>
    </source>
</evidence>
<evidence type="ECO:0000313" key="7">
    <source>
        <dbReference type="EMBL" id="AMQ93444.1"/>
    </source>
</evidence>
<feature type="domain" description="Glycosyl hydrolases family 2 sugar binding" evidence="6">
    <location>
        <begin position="12"/>
        <end position="75"/>
    </location>
</feature>
<protein>
    <recommendedName>
        <fullName evidence="3">beta-galactosidase</fullName>
        <ecNumber evidence="3">3.2.1.23</ecNumber>
    </recommendedName>
</protein>
<dbReference type="InterPro" id="IPR050347">
    <property type="entry name" value="Bact_Beta-galactosidase"/>
</dbReference>
<reference evidence="9 12" key="3">
    <citation type="submission" date="2019-08" db="EMBL/GenBank/DDBJ databases">
        <title>Whole genome sequencing of Aggregatibacter actinomycetemcomitans cultured from blood stream infections in Denmark reveals a novel phylogenetic lineage expressing serotype a membrane O polysaccharide.</title>
        <authorList>
            <person name="Nedergaard S."/>
            <person name="Kobel C.M."/>
            <person name="Nielsen M.B."/>
            <person name="Moeller R.T."/>
            <person name="Jensen A.B."/>
            <person name="Noerskov-Lauritsen N."/>
        </authorList>
    </citation>
    <scope>NUCLEOTIDE SEQUENCE [LARGE SCALE GENOMIC DNA]</scope>
    <source>
        <strain evidence="9 12">PN_563</strain>
    </source>
</reference>
<dbReference type="GO" id="GO:0005990">
    <property type="term" value="P:lactose catabolic process"/>
    <property type="evidence" value="ECO:0007669"/>
    <property type="project" value="TreeGrafter"/>
</dbReference>
<dbReference type="PANTHER" id="PTHR46323">
    <property type="entry name" value="BETA-GALACTOSIDASE"/>
    <property type="match status" value="1"/>
</dbReference>
<dbReference type="InterPro" id="IPR008979">
    <property type="entry name" value="Galactose-bd-like_sf"/>
</dbReference>
<dbReference type="InterPro" id="IPR006104">
    <property type="entry name" value="Glyco_hydro_2_N"/>
</dbReference>
<evidence type="ECO:0000313" key="10">
    <source>
        <dbReference type="Proteomes" id="UP000072236"/>
    </source>
</evidence>
<comment type="catalytic activity">
    <reaction evidence="1">
        <text>Hydrolysis of terminal non-reducing beta-D-galactose residues in beta-D-galactosides.</text>
        <dbReference type="EC" id="3.2.1.23"/>
    </reaction>
</comment>
<accession>A0A142FYG4</accession>
<name>A0A142FYG4_AGGAC</name>
<dbReference type="eggNOG" id="COG3250">
    <property type="taxonomic scope" value="Bacteria"/>
</dbReference>
<reference evidence="7 10" key="1">
    <citation type="submission" date="2015-10" db="EMBL/GenBank/DDBJ databases">
        <title>Tn-seq of a polymicrobial infection.</title>
        <authorList>
            <person name="Stacy A."/>
            <person name="Rumbaugh K.P."/>
            <person name="Whiteley M."/>
        </authorList>
    </citation>
    <scope>NUCLEOTIDE SEQUENCE [LARGE SCALE GENOMIC DNA]</scope>
    <source>
        <strain evidence="7 10">624</strain>
    </source>
</reference>
<keyword evidence="5" id="KW-0326">Glycosidase</keyword>
<dbReference type="KEGG" id="aact:ACT75_02370"/>